<dbReference type="Gene3D" id="3.10.350.10">
    <property type="entry name" value="LysM domain"/>
    <property type="match status" value="1"/>
</dbReference>
<evidence type="ECO:0000259" key="8">
    <source>
        <dbReference type="Pfam" id="PF01476"/>
    </source>
</evidence>
<feature type="domain" description="LysM" evidence="8">
    <location>
        <begin position="76"/>
        <end position="121"/>
    </location>
</feature>
<gene>
    <name evidence="10" type="ORF">U9M48_018021</name>
</gene>
<dbReference type="GO" id="GO:0045087">
    <property type="term" value="P:innate immune response"/>
    <property type="evidence" value="ECO:0007669"/>
    <property type="project" value="InterPro"/>
</dbReference>
<evidence type="ECO:0000259" key="9">
    <source>
        <dbReference type="Pfam" id="PF23577"/>
    </source>
</evidence>
<keyword evidence="4" id="KW-0732">Signal</keyword>
<dbReference type="GO" id="GO:0005886">
    <property type="term" value="C:plasma membrane"/>
    <property type="evidence" value="ECO:0007669"/>
    <property type="project" value="UniProtKB-SubCell"/>
</dbReference>
<keyword evidence="2" id="KW-1003">Cell membrane</keyword>
<protein>
    <recommendedName>
        <fullName evidence="12">LysM domain-containing protein</fullName>
    </recommendedName>
</protein>
<name>A0AAQ3TCL4_PASNO</name>
<dbReference type="PANTHER" id="PTHR46204">
    <property type="entry name" value="CHITIN ELICITOR RECEPTOR KINASE 1-RELATED"/>
    <property type="match status" value="1"/>
</dbReference>
<keyword evidence="6" id="KW-0472">Membrane</keyword>
<accession>A0AAQ3TCL4</accession>
<sequence length="249" mass="26587">MAGGDKPMLETLMVRPGLVAVALVCLLRVLSLPPGHSWLVDLQLLLRLLLVAAATSAATAAGDGCTTGCDLALGAYYVQPNENLTYIATLFGITNYQELNFYNPTLASQDFIAVGARVLLPSAPRPAVLHLPRRFNPLLGSPGETYSTIAAAFSNLTTAAWLEATNSNPAANDEVNVTVNCSCADLRVPNEYWLFLTYPLRDNETLASVGESYGFLTPSEMDLLSKYNPGMDGVTGRAIVYIPVDGEGD</sequence>
<dbReference type="InterPro" id="IPR057097">
    <property type="entry name" value="LysM_RLK3/10"/>
</dbReference>
<proteinExistence type="predicted"/>
<evidence type="ECO:0000256" key="6">
    <source>
        <dbReference type="ARBA" id="ARBA00023136"/>
    </source>
</evidence>
<evidence type="ECO:0000313" key="10">
    <source>
        <dbReference type="EMBL" id="WVZ69197.1"/>
    </source>
</evidence>
<dbReference type="AlphaFoldDB" id="A0AAQ3TCL4"/>
<dbReference type="GO" id="GO:0019199">
    <property type="term" value="F:transmembrane receptor protein kinase activity"/>
    <property type="evidence" value="ECO:0007669"/>
    <property type="project" value="InterPro"/>
</dbReference>
<dbReference type="Proteomes" id="UP001341281">
    <property type="component" value="Chromosome 04"/>
</dbReference>
<comment type="subcellular location">
    <subcellularLocation>
        <location evidence="1">Cell membrane</location>
        <topology evidence="1">Single-pass membrane protein</topology>
    </subcellularLocation>
</comment>
<keyword evidence="7" id="KW-1015">Disulfide bond</keyword>
<evidence type="ECO:0000256" key="2">
    <source>
        <dbReference type="ARBA" id="ARBA00022475"/>
    </source>
</evidence>
<dbReference type="PANTHER" id="PTHR46204:SF2">
    <property type="entry name" value="CHITIN ELICITOR RECEPTOR KINASE 1"/>
    <property type="match status" value="1"/>
</dbReference>
<evidence type="ECO:0000313" key="11">
    <source>
        <dbReference type="Proteomes" id="UP001341281"/>
    </source>
</evidence>
<dbReference type="Pfam" id="PF23577">
    <property type="entry name" value="LysM_RLK"/>
    <property type="match status" value="1"/>
</dbReference>
<evidence type="ECO:0000256" key="5">
    <source>
        <dbReference type="ARBA" id="ARBA00022989"/>
    </source>
</evidence>
<evidence type="ECO:0008006" key="12">
    <source>
        <dbReference type="Google" id="ProtNLM"/>
    </source>
</evidence>
<dbReference type="Pfam" id="PF01476">
    <property type="entry name" value="LysM"/>
    <property type="match status" value="1"/>
</dbReference>
<feature type="domain" description="LYK3/RLK10-like LysM" evidence="9">
    <location>
        <begin position="196"/>
        <end position="243"/>
    </location>
</feature>
<dbReference type="InterPro" id="IPR018392">
    <property type="entry name" value="LysM"/>
</dbReference>
<dbReference type="EMBL" id="CP144748">
    <property type="protein sequence ID" value="WVZ69197.1"/>
    <property type="molecule type" value="Genomic_DNA"/>
</dbReference>
<organism evidence="10 11">
    <name type="scientific">Paspalum notatum var. saurae</name>
    <dbReference type="NCBI Taxonomy" id="547442"/>
    <lineage>
        <taxon>Eukaryota</taxon>
        <taxon>Viridiplantae</taxon>
        <taxon>Streptophyta</taxon>
        <taxon>Embryophyta</taxon>
        <taxon>Tracheophyta</taxon>
        <taxon>Spermatophyta</taxon>
        <taxon>Magnoliopsida</taxon>
        <taxon>Liliopsida</taxon>
        <taxon>Poales</taxon>
        <taxon>Poaceae</taxon>
        <taxon>PACMAD clade</taxon>
        <taxon>Panicoideae</taxon>
        <taxon>Andropogonodae</taxon>
        <taxon>Paspaleae</taxon>
        <taxon>Paspalinae</taxon>
        <taxon>Paspalum</taxon>
    </lineage>
</organism>
<keyword evidence="11" id="KW-1185">Reference proteome</keyword>
<evidence type="ECO:0000256" key="1">
    <source>
        <dbReference type="ARBA" id="ARBA00004162"/>
    </source>
</evidence>
<dbReference type="InterPro" id="IPR036779">
    <property type="entry name" value="LysM_dom_sf"/>
</dbReference>
<evidence type="ECO:0000256" key="4">
    <source>
        <dbReference type="ARBA" id="ARBA00022729"/>
    </source>
</evidence>
<dbReference type="InterPro" id="IPR044812">
    <property type="entry name" value="CERK1/LYK3-like"/>
</dbReference>
<evidence type="ECO:0000256" key="7">
    <source>
        <dbReference type="ARBA" id="ARBA00023157"/>
    </source>
</evidence>
<reference evidence="10 11" key="1">
    <citation type="submission" date="2024-02" db="EMBL/GenBank/DDBJ databases">
        <title>High-quality chromosome-scale genome assembly of Pensacola bahiagrass (Paspalum notatum Flugge var. saurae).</title>
        <authorList>
            <person name="Vega J.M."/>
            <person name="Podio M."/>
            <person name="Orjuela J."/>
            <person name="Siena L.A."/>
            <person name="Pessino S.C."/>
            <person name="Combes M.C."/>
            <person name="Mariac C."/>
            <person name="Albertini E."/>
            <person name="Pupilli F."/>
            <person name="Ortiz J.P.A."/>
            <person name="Leblanc O."/>
        </authorList>
    </citation>
    <scope>NUCLEOTIDE SEQUENCE [LARGE SCALE GENOMIC DNA]</scope>
    <source>
        <strain evidence="10">R1</strain>
        <tissue evidence="10">Leaf</tissue>
    </source>
</reference>
<evidence type="ECO:0000256" key="3">
    <source>
        <dbReference type="ARBA" id="ARBA00022692"/>
    </source>
</evidence>
<keyword evidence="5" id="KW-1133">Transmembrane helix</keyword>
<keyword evidence="3" id="KW-0812">Transmembrane</keyword>